<evidence type="ECO:0000313" key="1">
    <source>
        <dbReference type="EMBL" id="UTO29000.1"/>
    </source>
</evidence>
<keyword evidence="2" id="KW-1185">Reference proteome</keyword>
<evidence type="ECO:0000313" key="2">
    <source>
        <dbReference type="Proteomes" id="UP001059475"/>
    </source>
</evidence>
<organism evidence="1 2">
    <name type="scientific">Bartonella harrusi</name>
    <dbReference type="NCBI Taxonomy" id="2961895"/>
    <lineage>
        <taxon>Bacteria</taxon>
        <taxon>Pseudomonadati</taxon>
        <taxon>Pseudomonadota</taxon>
        <taxon>Alphaproteobacteria</taxon>
        <taxon>Hyphomicrobiales</taxon>
        <taxon>Bartonellaceae</taxon>
        <taxon>Bartonella</taxon>
    </lineage>
</organism>
<name>A0ABY5EXV6_9HYPH</name>
<protein>
    <recommendedName>
        <fullName evidence="3">Filamentous hemagglutinin</fullName>
    </recommendedName>
</protein>
<dbReference type="Proteomes" id="UP001059475">
    <property type="component" value="Chromosome"/>
</dbReference>
<dbReference type="EMBL" id="CP101114">
    <property type="protein sequence ID" value="UTO29000.1"/>
    <property type="molecule type" value="Genomic_DNA"/>
</dbReference>
<evidence type="ECO:0008006" key="3">
    <source>
        <dbReference type="Google" id="ProtNLM"/>
    </source>
</evidence>
<reference evidence="1" key="1">
    <citation type="submission" date="2022-07" db="EMBL/GenBank/DDBJ databases">
        <title>First report of Bartonella spp. in marsupials in Brazil, with a description of Bartonella harrusi sp. nov. and new proposal for taxonomic reclassification of species of the genus Bartonella.</title>
        <authorList>
            <person name="Amaral R.B."/>
        </authorList>
    </citation>
    <scope>NUCLEOTIDE SEQUENCE</scope>
    <source>
        <strain evidence="1">117A</strain>
    </source>
</reference>
<sequence length="249" mass="27415">MNNPALLAGLFLWRHPLTDEEKQHLQKGADGIRHMFYNGIYNTPDEAARNAVQLADNEHEPLYFTVFPQAEDKLVEFGVAVFQKFFEGKLFFGLTNSTKKFQNTMSLYGNTGLHVDAHSRGALTAGNGLRDFEQHGIHGIAENTSINLFGPAYNAQKMANTLYILSNGKQTYVNLENHADDFVGVVFGGNPATFDQRPLGSNAAKEAGKVVFGYPSPHGCYGDADKACTKSYGSPHRKKVHSTRTGSKK</sequence>
<proteinExistence type="predicted"/>
<dbReference type="RefSeq" id="WP_254770855.1">
    <property type="nucleotide sequence ID" value="NZ_CP101114.1"/>
</dbReference>
<gene>
    <name evidence="1" type="ORF">NMK50_03230</name>
</gene>
<accession>A0ABY5EXV6</accession>